<dbReference type="SUPFAM" id="SSF47266">
    <property type="entry name" value="4-helical cytokines"/>
    <property type="match status" value="1"/>
</dbReference>
<dbReference type="GO" id="GO:0005615">
    <property type="term" value="C:extracellular space"/>
    <property type="evidence" value="ECO:0007669"/>
    <property type="project" value="UniProtKB-KW"/>
</dbReference>
<dbReference type="AlphaFoldDB" id="A0A7R8GV71"/>
<sequence>MSERISKCIVLFYFKKSMLKMSIRLFTTDISKLNLTLAMISTFVFASTITVCSLTMLSDEHVPLMFLPFALSLTGSPLSYQLLTLVRSVMAVLQKSMSFSLMGTLAASCLLLIALWAQEANALPINTRCKLEVSNFQQPYIVNRTFMLAKEVSLADNNTDVWLIGEKLFRGVSAKDQCYLMKQVLNFTLEDVLLPQSDRFQPYMQEVVPFLTKLSNQLSSCHISGDDQNIQKNVRRLKETVKKLGESGEIKAIGELDLLFMSLRNACV</sequence>
<evidence type="ECO:0000313" key="7">
    <source>
        <dbReference type="EMBL" id="CAB0000174.1"/>
    </source>
</evidence>
<dbReference type="PANTHER" id="PTHR48488:SF1">
    <property type="entry name" value="INTERLEUKIN-22"/>
    <property type="match status" value="1"/>
</dbReference>
<evidence type="ECO:0000256" key="3">
    <source>
        <dbReference type="ARBA" id="ARBA00022514"/>
    </source>
</evidence>
<comment type="similarity">
    <text evidence="2">Belongs to the IL-10 family.</text>
</comment>
<keyword evidence="5" id="KW-0732">Signal</keyword>
<dbReference type="PANTHER" id="PTHR48488">
    <property type="entry name" value="INTERLEUKIN-22"/>
    <property type="match status" value="1"/>
</dbReference>
<keyword evidence="6" id="KW-0472">Membrane</keyword>
<dbReference type="GO" id="GO:0005125">
    <property type="term" value="F:cytokine activity"/>
    <property type="evidence" value="ECO:0007669"/>
    <property type="project" value="UniProtKB-KW"/>
</dbReference>
<dbReference type="EMBL" id="LR761012">
    <property type="protein sequence ID" value="CAB0000174.1"/>
    <property type="molecule type" value="Genomic_DNA"/>
</dbReference>
<evidence type="ECO:0000256" key="1">
    <source>
        <dbReference type="ARBA" id="ARBA00004613"/>
    </source>
</evidence>
<protein>
    <submittedName>
        <fullName evidence="7">Interferon 2b2</fullName>
    </submittedName>
</protein>
<name>A0A7R8GV71_MOUSE</name>
<dbReference type="Gene3D" id="1.20.1250.10">
    <property type="match status" value="1"/>
</dbReference>
<keyword evidence="4" id="KW-0964">Secreted</keyword>
<dbReference type="PROSITE" id="PS00520">
    <property type="entry name" value="INTERLEUKIN_10"/>
    <property type="match status" value="1"/>
</dbReference>
<dbReference type="InterPro" id="IPR020453">
    <property type="entry name" value="IL-22"/>
</dbReference>
<reference evidence="7" key="1">
    <citation type="journal article" date="2020" name="Genomics">
        <title>Comparative genomic analysis of eutherian interferon genes.</title>
        <authorList>
            <person name="Premzl M."/>
        </authorList>
    </citation>
    <scope>NUCLEOTIDE SEQUENCE</scope>
</reference>
<comment type="subcellular location">
    <subcellularLocation>
        <location evidence="1">Secreted</location>
    </subcellularLocation>
</comment>
<gene>
    <name evidence="7" type="primary">If2b2</name>
</gene>
<evidence type="ECO:0000256" key="5">
    <source>
        <dbReference type="ARBA" id="ARBA00022729"/>
    </source>
</evidence>
<evidence type="ECO:0000256" key="2">
    <source>
        <dbReference type="ARBA" id="ARBA00008813"/>
    </source>
</evidence>
<keyword evidence="3" id="KW-0202">Cytokine</keyword>
<feature type="transmembrane region" description="Helical" evidence="6">
    <location>
        <begin position="64"/>
        <end position="86"/>
    </location>
</feature>
<proteinExistence type="inferred from homology"/>
<keyword evidence="6" id="KW-1133">Transmembrane helix</keyword>
<keyword evidence="6" id="KW-0812">Transmembrane</keyword>
<dbReference type="PRINTS" id="PR01936">
    <property type="entry name" value="INTRLEUKIN22"/>
</dbReference>
<evidence type="ECO:0000256" key="6">
    <source>
        <dbReference type="SAM" id="Phobius"/>
    </source>
</evidence>
<feature type="transmembrane region" description="Helical" evidence="6">
    <location>
        <begin position="33"/>
        <end position="58"/>
    </location>
</feature>
<evidence type="ECO:0000256" key="4">
    <source>
        <dbReference type="ARBA" id="ARBA00022525"/>
    </source>
</evidence>
<feature type="transmembrane region" description="Helical" evidence="6">
    <location>
        <begin position="98"/>
        <end position="117"/>
    </location>
</feature>
<dbReference type="InterPro" id="IPR009079">
    <property type="entry name" value="4_helix_cytokine-like_core"/>
</dbReference>
<dbReference type="InterPro" id="IPR020423">
    <property type="entry name" value="IL-10_CS"/>
</dbReference>
<organism evidence="7">
    <name type="scientific">Mus musculus</name>
    <name type="common">Mouse</name>
    <dbReference type="NCBI Taxonomy" id="10090"/>
    <lineage>
        <taxon>Eukaryota</taxon>
        <taxon>Metazoa</taxon>
        <taxon>Chordata</taxon>
        <taxon>Craniata</taxon>
        <taxon>Vertebrata</taxon>
        <taxon>Euteleostomi</taxon>
        <taxon>Mammalia</taxon>
        <taxon>Eutheria</taxon>
        <taxon>Euarchontoglires</taxon>
        <taxon>Glires</taxon>
        <taxon>Rodentia</taxon>
        <taxon>Myomorpha</taxon>
        <taxon>Muroidea</taxon>
        <taxon>Muridae</taxon>
        <taxon>Murinae</taxon>
        <taxon>Mus</taxon>
        <taxon>Mus</taxon>
    </lineage>
</organism>
<dbReference type="Pfam" id="PF14565">
    <property type="entry name" value="IL22"/>
    <property type="match status" value="1"/>
</dbReference>
<accession>A0A7R8GV71</accession>